<evidence type="ECO:0000313" key="1">
    <source>
        <dbReference type="EMBL" id="KOS38456.1"/>
    </source>
</evidence>
<sequence>KCFKKAVIN</sequence>
<gene>
    <name evidence="1" type="ORF">ACN38_g10704</name>
</gene>
<accession>A0A0M8NSE4</accession>
<organism evidence="1 2">
    <name type="scientific">Penicillium nordicum</name>
    <dbReference type="NCBI Taxonomy" id="229535"/>
    <lineage>
        <taxon>Eukaryota</taxon>
        <taxon>Fungi</taxon>
        <taxon>Dikarya</taxon>
        <taxon>Ascomycota</taxon>
        <taxon>Pezizomycotina</taxon>
        <taxon>Eurotiomycetes</taxon>
        <taxon>Eurotiomycetidae</taxon>
        <taxon>Eurotiales</taxon>
        <taxon>Aspergillaceae</taxon>
        <taxon>Penicillium</taxon>
    </lineage>
</organism>
<proteinExistence type="predicted"/>
<keyword evidence="2" id="KW-1185">Reference proteome</keyword>
<feature type="non-terminal residue" evidence="1">
    <location>
        <position position="1"/>
    </location>
</feature>
<name>A0A0M8NSE4_9EURO</name>
<comment type="caution">
    <text evidence="1">The sequence shown here is derived from an EMBL/GenBank/DDBJ whole genome shotgun (WGS) entry which is preliminary data.</text>
</comment>
<protein>
    <submittedName>
        <fullName evidence="1">Uncharacterized protein</fullName>
    </submittedName>
</protein>
<dbReference type="Proteomes" id="UP000037696">
    <property type="component" value="Unassembled WGS sequence"/>
</dbReference>
<reference evidence="1 2" key="1">
    <citation type="submission" date="2015-08" db="EMBL/GenBank/DDBJ databases">
        <title>Genome sequencing of Penicillium nordicum.</title>
        <authorList>
            <person name="Nguyen H.D."/>
            <person name="Seifert K.A."/>
        </authorList>
    </citation>
    <scope>NUCLEOTIDE SEQUENCE [LARGE SCALE GENOMIC DNA]</scope>
    <source>
        <strain evidence="1 2">DAOMC 185683</strain>
    </source>
</reference>
<dbReference type="EMBL" id="LHQQ01000251">
    <property type="protein sequence ID" value="KOS38456.1"/>
    <property type="molecule type" value="Genomic_DNA"/>
</dbReference>
<evidence type="ECO:0000313" key="2">
    <source>
        <dbReference type="Proteomes" id="UP000037696"/>
    </source>
</evidence>